<evidence type="ECO:0000256" key="1">
    <source>
        <dbReference type="SAM" id="SignalP"/>
    </source>
</evidence>
<comment type="caution">
    <text evidence="2">The sequence shown here is derived from an EMBL/GenBank/DDBJ whole genome shotgun (WGS) entry which is preliminary data.</text>
</comment>
<reference evidence="2 3" key="1">
    <citation type="journal article" date="2021" name="Elife">
        <title>Chloroplast acquisition without the gene transfer in kleptoplastic sea slugs, Plakobranchus ocellatus.</title>
        <authorList>
            <person name="Maeda T."/>
            <person name="Takahashi S."/>
            <person name="Yoshida T."/>
            <person name="Shimamura S."/>
            <person name="Takaki Y."/>
            <person name="Nagai Y."/>
            <person name="Toyoda A."/>
            <person name="Suzuki Y."/>
            <person name="Arimoto A."/>
            <person name="Ishii H."/>
            <person name="Satoh N."/>
            <person name="Nishiyama T."/>
            <person name="Hasebe M."/>
            <person name="Maruyama T."/>
            <person name="Minagawa J."/>
            <person name="Obokata J."/>
            <person name="Shigenobu S."/>
        </authorList>
    </citation>
    <scope>NUCLEOTIDE SEQUENCE [LARGE SCALE GENOMIC DNA]</scope>
</reference>
<name>A0AAV4D1W6_9GAST</name>
<feature type="chain" id="PRO_5043921120" evidence="1">
    <location>
        <begin position="20"/>
        <end position="124"/>
    </location>
</feature>
<protein>
    <submittedName>
        <fullName evidence="2">Uncharacterized protein</fullName>
    </submittedName>
</protein>
<sequence>MRTLTVCLVIVALVVYSAGASPCTDICGGQCALASQACDFTGTMGDLCGTLANVCAQTCAAACHCVDTCGEQCGGEYAACKGDDSGVLNVATCGLNLNVCGATCQSQCQFDSLSAIISGLTGAL</sequence>
<feature type="signal peptide" evidence="1">
    <location>
        <begin position="1"/>
        <end position="19"/>
    </location>
</feature>
<proteinExistence type="predicted"/>
<organism evidence="2 3">
    <name type="scientific">Plakobranchus ocellatus</name>
    <dbReference type="NCBI Taxonomy" id="259542"/>
    <lineage>
        <taxon>Eukaryota</taxon>
        <taxon>Metazoa</taxon>
        <taxon>Spiralia</taxon>
        <taxon>Lophotrochozoa</taxon>
        <taxon>Mollusca</taxon>
        <taxon>Gastropoda</taxon>
        <taxon>Heterobranchia</taxon>
        <taxon>Euthyneura</taxon>
        <taxon>Panpulmonata</taxon>
        <taxon>Sacoglossa</taxon>
        <taxon>Placobranchoidea</taxon>
        <taxon>Plakobranchidae</taxon>
        <taxon>Plakobranchus</taxon>
    </lineage>
</organism>
<dbReference type="AlphaFoldDB" id="A0AAV4D1W6"/>
<gene>
    <name evidence="2" type="ORF">PoB_006466400</name>
</gene>
<accession>A0AAV4D1W6</accession>
<evidence type="ECO:0000313" key="3">
    <source>
        <dbReference type="Proteomes" id="UP000735302"/>
    </source>
</evidence>
<keyword evidence="1" id="KW-0732">Signal</keyword>
<evidence type="ECO:0000313" key="2">
    <source>
        <dbReference type="EMBL" id="GFO38159.1"/>
    </source>
</evidence>
<keyword evidence="3" id="KW-1185">Reference proteome</keyword>
<dbReference type="Proteomes" id="UP000735302">
    <property type="component" value="Unassembled WGS sequence"/>
</dbReference>
<dbReference type="EMBL" id="BLXT01007309">
    <property type="protein sequence ID" value="GFO38159.1"/>
    <property type="molecule type" value="Genomic_DNA"/>
</dbReference>